<sequence>MTRLPFQLELRPPFLIVRFDAEQRILGWSLTKPGFAMARDVVWLEVRDADLGPHVDPVDFMRAKLSAQGLDDAAAFMTAREIARHHVAQSRIGRAVVTCVTTVGLTNGERVGERRQSHDCVAGTINTLVHISHALSPGAFVESVSIATQARTAAIMDTNKLRDTLAITGTGTDCIIVAAPEVGPPETCAGLHTELGEAIGAAVYDATYAGAAAWSAELKQKRATVKRELPSSSH</sequence>
<reference evidence="1 2" key="1">
    <citation type="submission" date="2019-09" db="EMBL/GenBank/DDBJ databases">
        <title>Isolation and complete genome sequencing of Methylocystis species.</title>
        <authorList>
            <person name="Rumah B.L."/>
            <person name="Stead C.E."/>
            <person name="Stevens B.C."/>
            <person name="Minton N.P."/>
            <person name="Grosse-Honebrink A."/>
            <person name="Zhang Y."/>
        </authorList>
    </citation>
    <scope>NUCLEOTIDE SEQUENCE [LARGE SCALE GENOMIC DNA]</scope>
    <source>
        <strain evidence="1 2">BRCS2</strain>
    </source>
</reference>
<dbReference type="InterPro" id="IPR052209">
    <property type="entry name" value="CbiZ"/>
</dbReference>
<organism evidence="1 2">
    <name type="scientific">Methylocystis parvus</name>
    <dbReference type="NCBI Taxonomy" id="134"/>
    <lineage>
        <taxon>Bacteria</taxon>
        <taxon>Pseudomonadati</taxon>
        <taxon>Pseudomonadota</taxon>
        <taxon>Alphaproteobacteria</taxon>
        <taxon>Hyphomicrobiales</taxon>
        <taxon>Methylocystaceae</taxon>
        <taxon>Methylocystis</taxon>
    </lineage>
</organism>
<proteinExistence type="predicted"/>
<dbReference type="InterPro" id="IPR002808">
    <property type="entry name" value="AdoCbi_amidolase"/>
</dbReference>
<dbReference type="RefSeq" id="WP_016921189.1">
    <property type="nucleotide sequence ID" value="NZ_CP044331.1"/>
</dbReference>
<evidence type="ECO:0000313" key="2">
    <source>
        <dbReference type="Proteomes" id="UP000422569"/>
    </source>
</evidence>
<dbReference type="Proteomes" id="UP000422569">
    <property type="component" value="Chromosome"/>
</dbReference>
<dbReference type="Pfam" id="PF01955">
    <property type="entry name" value="CbiZ"/>
    <property type="match status" value="1"/>
</dbReference>
<dbReference type="KEGG" id="mpar:F7D14_04070"/>
<keyword evidence="1" id="KW-0378">Hydrolase</keyword>
<keyword evidence="2" id="KW-1185">Reference proteome</keyword>
<dbReference type="PANTHER" id="PTHR35336">
    <property type="entry name" value="ADENOSYLCOBINAMIDE AMIDOHYDROLASE"/>
    <property type="match status" value="1"/>
</dbReference>
<name>A0A6B8M328_9HYPH</name>
<gene>
    <name evidence="1" type="ORF">F7D14_04070</name>
</gene>
<protein>
    <submittedName>
        <fullName evidence="1">Adenosylcobinamide amidohydrolase</fullName>
    </submittedName>
</protein>
<accession>A0A6B8M328</accession>
<dbReference type="AlphaFoldDB" id="A0A6B8M328"/>
<dbReference type="EMBL" id="CP044331">
    <property type="protein sequence ID" value="QGM96736.1"/>
    <property type="molecule type" value="Genomic_DNA"/>
</dbReference>
<dbReference type="GO" id="GO:0016787">
    <property type="term" value="F:hydrolase activity"/>
    <property type="evidence" value="ECO:0007669"/>
    <property type="project" value="UniProtKB-KW"/>
</dbReference>
<dbReference type="PANTHER" id="PTHR35336:SF5">
    <property type="entry name" value="ADENOSYLCOBINAMIDE AMIDOHYDROLASE"/>
    <property type="match status" value="1"/>
</dbReference>
<evidence type="ECO:0000313" key="1">
    <source>
        <dbReference type="EMBL" id="QGM96736.1"/>
    </source>
</evidence>